<name>A0A5Q0LMV6_9ACTN</name>
<accession>A0A5Q0LMV6</accession>
<sequence length="203" mass="21852">MYEPRDTDSGRRAAHVVAWLSARDEVENALREPLGGLPSQHDETASRMAAVLQATALGLGPDAAATWAGVPDRVLHNWLEKDAVFAAAVTSAGELAATHGAHLPGKVTAAQLRVVVIAISRGETWPVAARLAGLSTHQYRKLWGASPAMVALVNAARSVRPRKLKHLAVPARRRLWPAYSDRKSYRLVRRDDPPVAPGTSEAD</sequence>
<keyword evidence="2" id="KW-1185">Reference proteome</keyword>
<gene>
    <name evidence="1" type="ORF">GFH48_34625</name>
</gene>
<dbReference type="KEGG" id="sfy:GFH48_34625"/>
<evidence type="ECO:0000313" key="2">
    <source>
        <dbReference type="Proteomes" id="UP000326179"/>
    </source>
</evidence>
<dbReference type="EMBL" id="CP045643">
    <property type="protein sequence ID" value="QFZ77757.1"/>
    <property type="molecule type" value="Genomic_DNA"/>
</dbReference>
<evidence type="ECO:0000313" key="1">
    <source>
        <dbReference type="EMBL" id="QFZ77757.1"/>
    </source>
</evidence>
<dbReference type="AlphaFoldDB" id="A0A5Q0LMV6"/>
<organism evidence="1 2">
    <name type="scientific">Streptomyces fagopyri</name>
    <dbReference type="NCBI Taxonomy" id="2662397"/>
    <lineage>
        <taxon>Bacteria</taxon>
        <taxon>Bacillati</taxon>
        <taxon>Actinomycetota</taxon>
        <taxon>Actinomycetes</taxon>
        <taxon>Kitasatosporales</taxon>
        <taxon>Streptomycetaceae</taxon>
        <taxon>Streptomyces</taxon>
    </lineage>
</organism>
<dbReference type="RefSeq" id="WP_153291939.1">
    <property type="nucleotide sequence ID" value="NZ_CP045643.1"/>
</dbReference>
<protein>
    <submittedName>
        <fullName evidence="1">Uncharacterized protein</fullName>
    </submittedName>
</protein>
<dbReference type="Proteomes" id="UP000326179">
    <property type="component" value="Chromosome"/>
</dbReference>
<proteinExistence type="predicted"/>
<reference evidence="1 2" key="1">
    <citation type="submission" date="2019-10" db="EMBL/GenBank/DDBJ databases">
        <title>A novel species.</title>
        <authorList>
            <person name="Gao J."/>
        </authorList>
    </citation>
    <scope>NUCLEOTIDE SEQUENCE [LARGE SCALE GENOMIC DNA]</scope>
    <source>
        <strain evidence="1 2">QMT-28</strain>
    </source>
</reference>